<evidence type="ECO:0000256" key="12">
    <source>
        <dbReference type="SAM" id="MobiDB-lite"/>
    </source>
</evidence>
<feature type="domain" description="EF-hand" evidence="14">
    <location>
        <begin position="161"/>
        <end position="196"/>
    </location>
</feature>
<dbReference type="STRING" id="282301.A0A267GP25"/>
<dbReference type="SUPFAM" id="SSF47473">
    <property type="entry name" value="EF-hand"/>
    <property type="match status" value="2"/>
</dbReference>
<feature type="signal peptide" evidence="13">
    <location>
        <begin position="1"/>
        <end position="23"/>
    </location>
</feature>
<evidence type="ECO:0000256" key="9">
    <source>
        <dbReference type="ARBA" id="ARBA00056975"/>
    </source>
</evidence>
<dbReference type="SMART" id="SM00054">
    <property type="entry name" value="EFh"/>
    <property type="match status" value="5"/>
</dbReference>
<evidence type="ECO:0000256" key="10">
    <source>
        <dbReference type="ARBA" id="ARBA00063143"/>
    </source>
</evidence>
<keyword evidence="8" id="KW-0143">Chaperone</keyword>
<evidence type="ECO:0000256" key="11">
    <source>
        <dbReference type="ARBA" id="ARBA00072696"/>
    </source>
</evidence>
<evidence type="ECO:0000256" key="1">
    <source>
        <dbReference type="ARBA" id="ARBA00004319"/>
    </source>
</evidence>
<feature type="domain" description="EF-hand" evidence="14">
    <location>
        <begin position="241"/>
        <end position="267"/>
    </location>
</feature>
<dbReference type="PROSITE" id="PS50222">
    <property type="entry name" value="EF_HAND_2"/>
    <property type="match status" value="5"/>
</dbReference>
<dbReference type="Gene3D" id="1.10.238.10">
    <property type="entry name" value="EF-hand"/>
    <property type="match status" value="3"/>
</dbReference>
<dbReference type="AlphaFoldDB" id="A0A267GP25"/>
<reference evidence="15 16" key="1">
    <citation type="submission" date="2017-06" db="EMBL/GenBank/DDBJ databases">
        <title>A platform for efficient transgenesis in Macrostomum lignano, a flatworm model organism for stem cell research.</title>
        <authorList>
            <person name="Berezikov E."/>
        </authorList>
    </citation>
    <scope>NUCLEOTIDE SEQUENCE [LARGE SCALE GENOMIC DNA]</scope>
    <source>
        <strain evidence="15">DV1</strain>
        <tissue evidence="15">Whole organism</tissue>
    </source>
</reference>
<dbReference type="GO" id="GO:0015031">
    <property type="term" value="P:protein transport"/>
    <property type="evidence" value="ECO:0007669"/>
    <property type="project" value="UniProtKB-ARBA"/>
</dbReference>
<dbReference type="InterPro" id="IPR018247">
    <property type="entry name" value="EF_Hand_1_Ca_BS"/>
</dbReference>
<evidence type="ECO:0000256" key="8">
    <source>
        <dbReference type="ARBA" id="ARBA00023186"/>
    </source>
</evidence>
<feature type="region of interest" description="Disordered" evidence="12">
    <location>
        <begin position="226"/>
        <end position="252"/>
    </location>
</feature>
<keyword evidence="16" id="KW-1185">Reference proteome</keyword>
<keyword evidence="6" id="KW-0106">Calcium</keyword>
<feature type="domain" description="EF-hand" evidence="14">
    <location>
        <begin position="72"/>
        <end position="107"/>
    </location>
</feature>
<comment type="caution">
    <text evidence="15">The sequence shown here is derived from an EMBL/GenBank/DDBJ whole genome shotgun (WGS) entry which is preliminary data.</text>
</comment>
<dbReference type="GO" id="GO:0005509">
    <property type="term" value="F:calcium ion binding"/>
    <property type="evidence" value="ECO:0007669"/>
    <property type="project" value="InterPro"/>
</dbReference>
<name>A0A267GP25_9PLAT</name>
<evidence type="ECO:0000256" key="13">
    <source>
        <dbReference type="SAM" id="SignalP"/>
    </source>
</evidence>
<protein>
    <recommendedName>
        <fullName evidence="11">Reticulocalbin-3</fullName>
    </recommendedName>
</protein>
<dbReference type="InterPro" id="IPR002048">
    <property type="entry name" value="EF_hand_dom"/>
</dbReference>
<dbReference type="GO" id="GO:0005788">
    <property type="term" value="C:endoplasmic reticulum lumen"/>
    <property type="evidence" value="ECO:0007669"/>
    <property type="project" value="UniProtKB-SubCell"/>
</dbReference>
<evidence type="ECO:0000313" key="15">
    <source>
        <dbReference type="EMBL" id="PAA87788.1"/>
    </source>
</evidence>
<keyword evidence="3 13" id="KW-0732">Signal</keyword>
<dbReference type="PANTHER" id="PTHR10827:SF95">
    <property type="entry name" value="LD34388P"/>
    <property type="match status" value="1"/>
</dbReference>
<evidence type="ECO:0000256" key="5">
    <source>
        <dbReference type="ARBA" id="ARBA00022824"/>
    </source>
</evidence>
<evidence type="ECO:0000313" key="16">
    <source>
        <dbReference type="Proteomes" id="UP000215902"/>
    </source>
</evidence>
<feature type="chain" id="PRO_5011448580" description="Reticulocalbin-3" evidence="13">
    <location>
        <begin position="24"/>
        <end position="320"/>
    </location>
</feature>
<feature type="domain" description="EF-hand" evidence="14">
    <location>
        <begin position="198"/>
        <end position="233"/>
    </location>
</feature>
<dbReference type="InterPro" id="IPR011992">
    <property type="entry name" value="EF-hand-dom_pair"/>
</dbReference>
<comment type="function">
    <text evidence="9">Probable molecular chaperone assisting protein biosynthesis and transport in the endoplasmic reticulum. Required for the proper biosynthesis and transport of pulmonary surfactant-associated protein A/SP-A, pulmonary surfactant-associated protein D/SP-D and the lipid transporter ABCA3. By regulating both the proper expression and the degradation through the endoplasmic reticulum-associated protein degradation pathway of these proteins plays a crucial role in pulmonary surfactant homeostasis. Has an anti-fibrotic activity by negatively regulating the secretion of type I and type III collagens. This calcium-binding protein also transiently associates with immature PCSK6 and regulates its secretion.</text>
</comment>
<feature type="domain" description="EF-hand" evidence="14">
    <location>
        <begin position="268"/>
        <end position="303"/>
    </location>
</feature>
<dbReference type="OrthoDB" id="6223661at2759"/>
<evidence type="ECO:0000256" key="4">
    <source>
        <dbReference type="ARBA" id="ARBA00022737"/>
    </source>
</evidence>
<dbReference type="FunFam" id="1.10.238.10:FF:000104">
    <property type="entry name" value="calumenin isoform X1"/>
    <property type="match status" value="1"/>
</dbReference>
<organism evidence="15 16">
    <name type="scientific">Macrostomum lignano</name>
    <dbReference type="NCBI Taxonomy" id="282301"/>
    <lineage>
        <taxon>Eukaryota</taxon>
        <taxon>Metazoa</taxon>
        <taxon>Spiralia</taxon>
        <taxon>Lophotrochozoa</taxon>
        <taxon>Platyhelminthes</taxon>
        <taxon>Rhabditophora</taxon>
        <taxon>Macrostomorpha</taxon>
        <taxon>Macrostomida</taxon>
        <taxon>Macrostomidae</taxon>
        <taxon>Macrostomum</taxon>
    </lineage>
</organism>
<dbReference type="Proteomes" id="UP000215902">
    <property type="component" value="Unassembled WGS sequence"/>
</dbReference>
<keyword evidence="4" id="KW-0677">Repeat</keyword>
<feature type="compositionally biased region" description="Basic and acidic residues" evidence="12">
    <location>
        <begin position="25"/>
        <end position="60"/>
    </location>
</feature>
<keyword evidence="5" id="KW-0256">Endoplasmic reticulum</keyword>
<dbReference type="Pfam" id="PF13202">
    <property type="entry name" value="EF-hand_5"/>
    <property type="match status" value="1"/>
</dbReference>
<gene>
    <name evidence="15" type="ORF">BOX15_Mlig024316g1</name>
</gene>
<proteinExistence type="predicted"/>
<accession>A0A267GP25</accession>
<feature type="region of interest" description="Disordered" evidence="12">
    <location>
        <begin position="23"/>
        <end position="60"/>
    </location>
</feature>
<evidence type="ECO:0000259" key="14">
    <source>
        <dbReference type="PROSITE" id="PS50222"/>
    </source>
</evidence>
<evidence type="ECO:0000256" key="3">
    <source>
        <dbReference type="ARBA" id="ARBA00022729"/>
    </source>
</evidence>
<keyword evidence="7" id="KW-0325">Glycoprotein</keyword>
<dbReference type="PROSITE" id="PS00018">
    <property type="entry name" value="EF_HAND_1"/>
    <property type="match status" value="6"/>
</dbReference>
<keyword evidence="2" id="KW-0479">Metal-binding</keyword>
<dbReference type="EMBL" id="NIVC01000217">
    <property type="protein sequence ID" value="PAA87788.1"/>
    <property type="molecule type" value="Genomic_DNA"/>
</dbReference>
<comment type="subunit">
    <text evidence="10">Interacts with PCSK6 (immature form including the propeptide); probably involved in the maturation and the secretion of PCSK6.</text>
</comment>
<comment type="subcellular location">
    <subcellularLocation>
        <location evidence="1">Endoplasmic reticulum lumen</location>
    </subcellularLocation>
</comment>
<evidence type="ECO:0000256" key="2">
    <source>
        <dbReference type="ARBA" id="ARBA00022723"/>
    </source>
</evidence>
<feature type="region of interest" description="Disordered" evidence="12">
    <location>
        <begin position="269"/>
        <end position="289"/>
    </location>
</feature>
<sequence length="320" mass="36728">MNWQLLAVVIALALVAISAPVSAAERPKGEPDISAKAKHTDKDGHHDASFDHEAVTGSHKDAEEFKDLTPEESKKRLAVLVGRMDSDGNGKIDKNELTNWIVNSFKKLDREDAASKMEEHDENDDKKVTWPEYLHKAYGYKVEELKEFEKDKSPDMLSFLQMLEEDKRKFQLADHNHDGSLDLEEYTFFTHPHNYDIMAPVEIDKTMKDYDKNSDGFIDEKEFMGEDKMDPETSKAESEHFKQYDKNGDGKLDRDEVKAWTMPKFEDSAATEAEHLIKESDKDKDGVLSKDEILDQHELWVGSQATDYGKHLDDMKKDEL</sequence>
<dbReference type="PANTHER" id="PTHR10827">
    <property type="entry name" value="RETICULOCALBIN"/>
    <property type="match status" value="1"/>
</dbReference>
<evidence type="ECO:0000256" key="7">
    <source>
        <dbReference type="ARBA" id="ARBA00023180"/>
    </source>
</evidence>
<evidence type="ECO:0000256" key="6">
    <source>
        <dbReference type="ARBA" id="ARBA00022837"/>
    </source>
</evidence>
<dbReference type="Pfam" id="PF13499">
    <property type="entry name" value="EF-hand_7"/>
    <property type="match status" value="2"/>
</dbReference>